<dbReference type="GO" id="GO:0005549">
    <property type="term" value="F:odorant binding"/>
    <property type="evidence" value="ECO:0007669"/>
    <property type="project" value="InterPro"/>
</dbReference>
<dbReference type="GO" id="GO:0042048">
    <property type="term" value="P:olfactory behavior"/>
    <property type="evidence" value="ECO:0007669"/>
    <property type="project" value="TreeGrafter"/>
</dbReference>
<dbReference type="AlphaFoldDB" id="A0A2S0BE19"/>
<name>A0A2S0BE19_9HYME</name>
<sequence length="122" mass="13979">MTIEQLKNTMKPFKNTCLKKVADVDPVMVEGTKQGNFPDDPRLKCFFKCTLQMLKVLKNGELSVPAMMNQIDIMMSEELVDKTKAIVVDCDGKSKNLEDICERSFAFVKCFYEADSELYFFP</sequence>
<dbReference type="GO" id="GO:0007608">
    <property type="term" value="P:sensory perception of smell"/>
    <property type="evidence" value="ECO:0007669"/>
    <property type="project" value="TreeGrafter"/>
</dbReference>
<dbReference type="InterPro" id="IPR036728">
    <property type="entry name" value="PBP_GOBP_sf"/>
</dbReference>
<dbReference type="InterPro" id="IPR006170">
    <property type="entry name" value="PBP/GOBP"/>
</dbReference>
<evidence type="ECO:0000256" key="3">
    <source>
        <dbReference type="ARBA" id="ARBA00022525"/>
    </source>
</evidence>
<protein>
    <submittedName>
        <fullName evidence="4">Odorant-binding protein 19</fullName>
    </submittedName>
</protein>
<reference evidence="4" key="1">
    <citation type="submission" date="2015-05" db="EMBL/GenBank/DDBJ databases">
        <title>Transcriptome analysis and olfactory genes identification of a widely used parasitoid wasp Trichogramma dendrolimi Matsumura (Hymenoptera: Trichogrammatidae).</title>
        <authorList>
            <person name="Zhang S."/>
        </authorList>
    </citation>
    <scope>NUCLEOTIDE SEQUENCE</scope>
</reference>
<evidence type="ECO:0000313" key="4">
    <source>
        <dbReference type="EMBL" id="ANG08509.1"/>
    </source>
</evidence>
<dbReference type="EMBL" id="KR812309">
    <property type="protein sequence ID" value="ANG08509.1"/>
    <property type="molecule type" value="mRNA"/>
</dbReference>
<organism evidence="4">
    <name type="scientific">Trichogramma dendrolimi</name>
    <dbReference type="NCBI Taxonomy" id="114056"/>
    <lineage>
        <taxon>Eukaryota</taxon>
        <taxon>Metazoa</taxon>
        <taxon>Ecdysozoa</taxon>
        <taxon>Arthropoda</taxon>
        <taxon>Hexapoda</taxon>
        <taxon>Insecta</taxon>
        <taxon>Pterygota</taxon>
        <taxon>Neoptera</taxon>
        <taxon>Endopterygota</taxon>
        <taxon>Hymenoptera</taxon>
        <taxon>Apocrita</taxon>
        <taxon>Proctotrupomorpha</taxon>
        <taxon>Chalcidoidea</taxon>
        <taxon>Trichogrammatidae</taxon>
        <taxon>Trichogramma</taxon>
    </lineage>
</organism>
<proteinExistence type="evidence at transcript level"/>
<dbReference type="GO" id="GO:0005576">
    <property type="term" value="C:extracellular region"/>
    <property type="evidence" value="ECO:0007669"/>
    <property type="project" value="UniProtKB-SubCell"/>
</dbReference>
<dbReference type="FunFam" id="1.10.238.20:FF:000001">
    <property type="entry name" value="General odorant-binding protein lush"/>
    <property type="match status" value="1"/>
</dbReference>
<dbReference type="SUPFAM" id="SSF47565">
    <property type="entry name" value="Insect pheromone/odorant-binding proteins"/>
    <property type="match status" value="1"/>
</dbReference>
<evidence type="ECO:0000256" key="2">
    <source>
        <dbReference type="ARBA" id="ARBA00008098"/>
    </source>
</evidence>
<keyword evidence="3" id="KW-0964">Secreted</keyword>
<evidence type="ECO:0000256" key="1">
    <source>
        <dbReference type="ARBA" id="ARBA00004613"/>
    </source>
</evidence>
<dbReference type="GO" id="GO:0035275">
    <property type="term" value="F:dibutyl phthalate binding"/>
    <property type="evidence" value="ECO:0007669"/>
    <property type="project" value="TreeGrafter"/>
</dbReference>
<dbReference type="Gene3D" id="1.10.238.20">
    <property type="entry name" value="Pheromone/general odorant binding protein domain"/>
    <property type="match status" value="1"/>
</dbReference>
<accession>A0A2S0BE19</accession>
<dbReference type="CDD" id="cd23992">
    <property type="entry name" value="PBP_GOBP"/>
    <property type="match status" value="1"/>
</dbReference>
<comment type="subcellular location">
    <subcellularLocation>
        <location evidence="1">Secreted</location>
    </subcellularLocation>
</comment>
<dbReference type="PANTHER" id="PTHR21364:SF1">
    <property type="entry name" value="GENERAL ODORANT-BINDING PROTEIN LUSH"/>
    <property type="match status" value="1"/>
</dbReference>
<dbReference type="Pfam" id="PF01395">
    <property type="entry name" value="PBP_GOBP"/>
    <property type="match status" value="1"/>
</dbReference>
<comment type="similarity">
    <text evidence="2">Belongs to the PBP/GOBP family.</text>
</comment>
<dbReference type="PANTHER" id="PTHR21364">
    <property type="entry name" value="GENERAL ODORANT-BINDING PROTEIN 19A"/>
    <property type="match status" value="1"/>
</dbReference>
<dbReference type="SMART" id="SM00708">
    <property type="entry name" value="PhBP"/>
    <property type="match status" value="1"/>
</dbReference>